<feature type="disulfide bond" evidence="1">
    <location>
        <begin position="35"/>
        <end position="45"/>
    </location>
</feature>
<keyword evidence="1" id="KW-1015">Disulfide bond</keyword>
<feature type="domain" description="EGF-like" evidence="3">
    <location>
        <begin position="31"/>
        <end position="70"/>
    </location>
</feature>
<dbReference type="EMBL" id="CMVM020000251">
    <property type="status" value="NOT_ANNOTATED_CDS"/>
    <property type="molecule type" value="Genomic_DNA"/>
</dbReference>
<comment type="caution">
    <text evidence="1">Lacks conserved residue(s) required for the propagation of feature annotation.</text>
</comment>
<keyword evidence="1" id="KW-0245">EGF-like domain</keyword>
<dbReference type="Proteomes" id="UP000024404">
    <property type="component" value="Unassembled WGS sequence"/>
</dbReference>
<dbReference type="EnsemblMetazoa" id="OVOC9069.1">
    <property type="protein sequence ID" value="OVOC9069.1"/>
    <property type="gene ID" value="WBGene00245878"/>
</dbReference>
<reference evidence="4" key="2">
    <citation type="submission" date="2022-06" db="UniProtKB">
        <authorList>
            <consortium name="EnsemblMetazoa"/>
        </authorList>
    </citation>
    <scope>IDENTIFICATION</scope>
</reference>
<evidence type="ECO:0000313" key="5">
    <source>
        <dbReference type="Proteomes" id="UP000024404"/>
    </source>
</evidence>
<sequence length="299" mass="34617">MRIVSVLLYIVMYSNITGRGLLAQRKAFVNPQSECRIECLNGGFCAYLVDNPSIHTCLCLLNIYYGDRCQYPVAESTTSVSETIDRPLSNHSGKERSEIDDQHYESLIAKSDENFDDQPIKNDNDMSKFEYTKVQQMKESKTITTTEEIKSEDNDYTEGWDTTIMDDGDEYSYEDQPTDSSDTVSTGSPVPVWLEESDDYHTVTKEGHPQRIYLNKKRTNQMVTRLSKDKRMKNDEERWKNENDNFGSQESMTESEFVDDGWMISKRRRVITSDATVITNKPLQLAFFLIFSVMPLLRW</sequence>
<proteinExistence type="predicted"/>
<feature type="compositionally biased region" description="Polar residues" evidence="2">
    <location>
        <begin position="178"/>
        <end position="188"/>
    </location>
</feature>
<dbReference type="InterPro" id="IPR000742">
    <property type="entry name" value="EGF"/>
</dbReference>
<feature type="compositionally biased region" description="Acidic residues" evidence="2">
    <location>
        <begin position="166"/>
        <end position="177"/>
    </location>
</feature>
<name>A0A8R1U012_ONCVO</name>
<accession>A0A8R1U012</accession>
<dbReference type="OMA" id="WKNENDN"/>
<protein>
    <submittedName>
        <fullName evidence="4">EGF-like domain-containing protein</fullName>
    </submittedName>
</protein>
<evidence type="ECO:0000313" key="4">
    <source>
        <dbReference type="EnsemblMetazoa" id="OVOC9069.1"/>
    </source>
</evidence>
<evidence type="ECO:0000256" key="1">
    <source>
        <dbReference type="PROSITE-ProRule" id="PRU00076"/>
    </source>
</evidence>
<dbReference type="PROSITE" id="PS50026">
    <property type="entry name" value="EGF_3"/>
    <property type="match status" value="1"/>
</dbReference>
<reference evidence="5" key="1">
    <citation type="submission" date="2013-10" db="EMBL/GenBank/DDBJ databases">
        <title>Genome sequencing of Onchocerca volvulus.</title>
        <authorList>
            <person name="Cotton J."/>
            <person name="Tsai J."/>
            <person name="Stanley E."/>
            <person name="Tracey A."/>
            <person name="Holroyd N."/>
            <person name="Lustigman S."/>
            <person name="Berriman M."/>
        </authorList>
    </citation>
    <scope>NUCLEOTIDE SEQUENCE</scope>
</reference>
<organism evidence="4 5">
    <name type="scientific">Onchocerca volvulus</name>
    <dbReference type="NCBI Taxonomy" id="6282"/>
    <lineage>
        <taxon>Eukaryota</taxon>
        <taxon>Metazoa</taxon>
        <taxon>Ecdysozoa</taxon>
        <taxon>Nematoda</taxon>
        <taxon>Chromadorea</taxon>
        <taxon>Rhabditida</taxon>
        <taxon>Spirurina</taxon>
        <taxon>Spiruromorpha</taxon>
        <taxon>Filarioidea</taxon>
        <taxon>Onchocercidae</taxon>
        <taxon>Onchocerca</taxon>
    </lineage>
</organism>
<keyword evidence="5" id="KW-1185">Reference proteome</keyword>
<dbReference type="SUPFAM" id="SSF57196">
    <property type="entry name" value="EGF/Laminin"/>
    <property type="match status" value="1"/>
</dbReference>
<evidence type="ECO:0000256" key="2">
    <source>
        <dbReference type="SAM" id="MobiDB-lite"/>
    </source>
</evidence>
<evidence type="ECO:0000259" key="3">
    <source>
        <dbReference type="PROSITE" id="PS50026"/>
    </source>
</evidence>
<dbReference type="AlphaFoldDB" id="A0A8R1U012"/>
<feature type="region of interest" description="Disordered" evidence="2">
    <location>
        <begin position="166"/>
        <end position="190"/>
    </location>
</feature>